<name>A0A318V228_9GAMM</name>
<dbReference type="GO" id="GO:0017004">
    <property type="term" value="P:cytochrome complex assembly"/>
    <property type="evidence" value="ECO:0007669"/>
    <property type="project" value="UniProtKB-KW"/>
</dbReference>
<comment type="subcellular location">
    <subcellularLocation>
        <location evidence="2 12">Cell inner membrane</location>
        <topology evidence="2 12">Single-pass membrane protein</topology>
    </subcellularLocation>
</comment>
<gene>
    <name evidence="13" type="ORF">DFP75_104242</name>
</gene>
<comment type="function">
    <text evidence="1 12">Required for the export of heme to the periplasm for the biogenesis of c-type cytochromes.</text>
</comment>
<protein>
    <recommendedName>
        <fullName evidence="4 12">Heme exporter protein D</fullName>
    </recommendedName>
</protein>
<comment type="caution">
    <text evidence="13">The sequence shown here is derived from an EMBL/GenBank/DDBJ whole genome shotgun (WGS) entry which is preliminary data.</text>
</comment>
<organism evidence="13 14">
    <name type="scientific">Marinomonas alcarazii</name>
    <dbReference type="NCBI Taxonomy" id="491949"/>
    <lineage>
        <taxon>Bacteria</taxon>
        <taxon>Pseudomonadati</taxon>
        <taxon>Pseudomonadota</taxon>
        <taxon>Gammaproteobacteria</taxon>
        <taxon>Oceanospirillales</taxon>
        <taxon>Oceanospirillaceae</taxon>
        <taxon>Marinomonas</taxon>
    </lineage>
</organism>
<keyword evidence="5 12" id="KW-0813">Transport</keyword>
<dbReference type="Proteomes" id="UP000247551">
    <property type="component" value="Unassembled WGS sequence"/>
</dbReference>
<evidence type="ECO:0000256" key="7">
    <source>
        <dbReference type="ARBA" id="ARBA00022519"/>
    </source>
</evidence>
<evidence type="ECO:0000256" key="9">
    <source>
        <dbReference type="ARBA" id="ARBA00022748"/>
    </source>
</evidence>
<dbReference type="NCBIfam" id="TIGR03141">
    <property type="entry name" value="cytochro_ccmD"/>
    <property type="match status" value="1"/>
</dbReference>
<feature type="transmembrane region" description="Helical" evidence="12">
    <location>
        <begin position="20"/>
        <end position="39"/>
    </location>
</feature>
<dbReference type="PANTHER" id="PTHR37531:SF1">
    <property type="entry name" value="HEME EXPORTER PROTEIN D"/>
    <property type="match status" value="1"/>
</dbReference>
<keyword evidence="9 12" id="KW-0201">Cytochrome c-type biogenesis</keyword>
<evidence type="ECO:0000256" key="2">
    <source>
        <dbReference type="ARBA" id="ARBA00004377"/>
    </source>
</evidence>
<evidence type="ECO:0000256" key="12">
    <source>
        <dbReference type="RuleBase" id="RU363101"/>
    </source>
</evidence>
<evidence type="ECO:0000313" key="13">
    <source>
        <dbReference type="EMBL" id="PYF81781.1"/>
    </source>
</evidence>
<evidence type="ECO:0000256" key="3">
    <source>
        <dbReference type="ARBA" id="ARBA00008741"/>
    </source>
</evidence>
<dbReference type="GO" id="GO:0015886">
    <property type="term" value="P:heme transport"/>
    <property type="evidence" value="ECO:0007669"/>
    <property type="project" value="InterPro"/>
</dbReference>
<dbReference type="AlphaFoldDB" id="A0A318V228"/>
<reference evidence="13 14" key="1">
    <citation type="submission" date="2018-06" db="EMBL/GenBank/DDBJ databases">
        <title>Genomic Encyclopedia of Type Strains, Phase III (KMG-III): the genomes of soil and plant-associated and newly described type strains.</title>
        <authorList>
            <person name="Whitman W."/>
        </authorList>
    </citation>
    <scope>NUCLEOTIDE SEQUENCE [LARGE SCALE GENOMIC DNA]</scope>
    <source>
        <strain evidence="13 14">CECT 7730</strain>
    </source>
</reference>
<proteinExistence type="inferred from homology"/>
<keyword evidence="6 12" id="KW-1003">Cell membrane</keyword>
<keyword evidence="10 12" id="KW-1133">Transmembrane helix</keyword>
<dbReference type="Pfam" id="PF04995">
    <property type="entry name" value="CcmD"/>
    <property type="match status" value="1"/>
</dbReference>
<evidence type="ECO:0000256" key="4">
    <source>
        <dbReference type="ARBA" id="ARBA00016461"/>
    </source>
</evidence>
<evidence type="ECO:0000256" key="11">
    <source>
        <dbReference type="ARBA" id="ARBA00023136"/>
    </source>
</evidence>
<sequence>MAFSSVGEFLSMGTHGLYVWSVYGFSGLVLTWLVWDTLFTRQKTRDRLRKRFMRNQTR</sequence>
<dbReference type="RefSeq" id="WP_110575575.1">
    <property type="nucleotide sequence ID" value="NZ_QKLW01000004.1"/>
</dbReference>
<keyword evidence="7 12" id="KW-0997">Cell inner membrane</keyword>
<accession>A0A318V228</accession>
<evidence type="ECO:0000256" key="10">
    <source>
        <dbReference type="ARBA" id="ARBA00022989"/>
    </source>
</evidence>
<evidence type="ECO:0000313" key="14">
    <source>
        <dbReference type="Proteomes" id="UP000247551"/>
    </source>
</evidence>
<dbReference type="PANTHER" id="PTHR37531">
    <property type="entry name" value="HEME EXPORTER PROTEIN D"/>
    <property type="match status" value="1"/>
</dbReference>
<dbReference type="InterPro" id="IPR052075">
    <property type="entry name" value="Heme_exporter_D"/>
</dbReference>
<dbReference type="InterPro" id="IPR007078">
    <property type="entry name" value="Haem_export_protD_CcmD"/>
</dbReference>
<keyword evidence="8 12" id="KW-0812">Transmembrane</keyword>
<evidence type="ECO:0000256" key="1">
    <source>
        <dbReference type="ARBA" id="ARBA00002442"/>
    </source>
</evidence>
<keyword evidence="14" id="KW-1185">Reference proteome</keyword>
<dbReference type="GO" id="GO:0005886">
    <property type="term" value="C:plasma membrane"/>
    <property type="evidence" value="ECO:0007669"/>
    <property type="project" value="UniProtKB-SubCell"/>
</dbReference>
<keyword evidence="11 12" id="KW-0472">Membrane</keyword>
<dbReference type="EMBL" id="QKLW01000004">
    <property type="protein sequence ID" value="PYF81781.1"/>
    <property type="molecule type" value="Genomic_DNA"/>
</dbReference>
<dbReference type="GO" id="GO:1903607">
    <property type="term" value="P:cytochrome c biosynthetic process"/>
    <property type="evidence" value="ECO:0007669"/>
    <property type="project" value="TreeGrafter"/>
</dbReference>
<evidence type="ECO:0000256" key="5">
    <source>
        <dbReference type="ARBA" id="ARBA00022448"/>
    </source>
</evidence>
<comment type="similarity">
    <text evidence="3 12">Belongs to the CcmD/CycX/HelD family.</text>
</comment>
<evidence type="ECO:0000256" key="6">
    <source>
        <dbReference type="ARBA" id="ARBA00022475"/>
    </source>
</evidence>
<evidence type="ECO:0000256" key="8">
    <source>
        <dbReference type="ARBA" id="ARBA00022692"/>
    </source>
</evidence>